<dbReference type="InParanoid" id="A0A2R5GL29"/>
<evidence type="ECO:0000313" key="2">
    <source>
        <dbReference type="Proteomes" id="UP000241890"/>
    </source>
</evidence>
<protein>
    <submittedName>
        <fullName evidence="1">Uncharacterized protein</fullName>
    </submittedName>
</protein>
<comment type="caution">
    <text evidence="1">The sequence shown here is derived from an EMBL/GenBank/DDBJ whole genome shotgun (WGS) entry which is preliminary data.</text>
</comment>
<dbReference type="AlphaFoldDB" id="A0A2R5GL29"/>
<gene>
    <name evidence="1" type="ORF">FCC1311_075692</name>
</gene>
<accession>A0A2R5GL29</accession>
<keyword evidence="2" id="KW-1185">Reference proteome</keyword>
<dbReference type="OrthoDB" id="78988at2759"/>
<evidence type="ECO:0000313" key="1">
    <source>
        <dbReference type="EMBL" id="GBG31345.1"/>
    </source>
</evidence>
<dbReference type="Proteomes" id="UP000241890">
    <property type="component" value="Unassembled WGS sequence"/>
</dbReference>
<organism evidence="1 2">
    <name type="scientific">Hondaea fermentalgiana</name>
    <dbReference type="NCBI Taxonomy" id="2315210"/>
    <lineage>
        <taxon>Eukaryota</taxon>
        <taxon>Sar</taxon>
        <taxon>Stramenopiles</taxon>
        <taxon>Bigyra</taxon>
        <taxon>Labyrinthulomycetes</taxon>
        <taxon>Thraustochytrida</taxon>
        <taxon>Thraustochytriidae</taxon>
        <taxon>Hondaea</taxon>
    </lineage>
</organism>
<sequence length="309" mass="35846">MQRSLTSDDLKRVYASIVDELVDEYLSGEFIPDLLIDVLTNAKHEYDPVSEDERMAYTMLENVLNKVVSQEIERAVRGVVRVFMDDFLHQQTRRDHDPITANVQRIVDECTAQMTDEVVREALQDMVDAYLFQQQFDVLLDKYLASLVREVVVTALTEVEVEQMCTSMLDDTMDTITREVVTESLQEAETSIKRQRQREDFALVNKMMDRVLNRALARHLLQTIASNGDDVVFREQMQVYMRQKLGDALIRRILMHSTPEERLRQSRISRGALEMITSRALQTTIRANFIETLDEYEAELDRKEANLGS</sequence>
<dbReference type="EMBL" id="BEYU01000095">
    <property type="protein sequence ID" value="GBG31345.1"/>
    <property type="molecule type" value="Genomic_DNA"/>
</dbReference>
<name>A0A2R5GL29_9STRA</name>
<proteinExistence type="predicted"/>
<reference evidence="1 2" key="1">
    <citation type="submission" date="2017-12" db="EMBL/GenBank/DDBJ databases">
        <title>Sequencing, de novo assembly and annotation of complete genome of a new Thraustochytrid species, strain FCC1311.</title>
        <authorList>
            <person name="Sedici K."/>
            <person name="Godart F."/>
            <person name="Aiese Cigliano R."/>
            <person name="Sanseverino W."/>
            <person name="Barakat M."/>
            <person name="Ortet P."/>
            <person name="Marechal E."/>
            <person name="Cagnac O."/>
            <person name="Amato A."/>
        </authorList>
    </citation>
    <scope>NUCLEOTIDE SEQUENCE [LARGE SCALE GENOMIC DNA]</scope>
</reference>